<accession>R9GVN5</accession>
<dbReference type="AlphaFoldDB" id="R9GVN5"/>
<evidence type="ECO:0000259" key="1">
    <source>
        <dbReference type="Pfam" id="PF14344"/>
    </source>
</evidence>
<keyword evidence="3" id="KW-1185">Reference proteome</keyword>
<gene>
    <name evidence="2" type="ORF">ADIARSV_3851</name>
</gene>
<dbReference type="STRING" id="1150600.ADIARSV_3851"/>
<sequence length="190" mass="20645">MYNDAEQGVDINVDDRVWTYGSRSYDSVNTYNAFYSGIHSFAAIPGGLSIAAAIVSVSQDLKSDTLYTGFVTGKSGAGKMVFFVDTMATAQSGKAKIRFINLSPDMSKIDFGIADTTRKFSNLDYLNAAYFSIDTGLHKYNVYSAGETTPLVSIDFNPVSGTIYTMYTKGLIARTGVDKAGISYFIQPDK</sequence>
<protein>
    <recommendedName>
        <fullName evidence="1">DUF4397 domain-containing protein</fullName>
    </recommendedName>
</protein>
<reference evidence="2 3" key="1">
    <citation type="journal article" date="2013" name="Genome Announc.">
        <title>Draft Genome Sequence of Arcticibacter svalbardensis Strain MN12-7T, a Member of the Family Sphingobacteriaceae Isolated from an Arctic Soil Sample.</title>
        <authorList>
            <person name="Shivaji S."/>
            <person name="Ara S."/>
            <person name="Prasad S."/>
            <person name="Manasa B.P."/>
            <person name="Begum Z."/>
            <person name="Singh A."/>
            <person name="Kumar Pinnaka A."/>
        </authorList>
    </citation>
    <scope>NUCLEOTIDE SEQUENCE [LARGE SCALE GENOMIC DNA]</scope>
    <source>
        <strain evidence="2 3">MN12-7</strain>
    </source>
</reference>
<organism evidence="2 3">
    <name type="scientific">Arcticibacter svalbardensis MN12-7</name>
    <dbReference type="NCBI Taxonomy" id="1150600"/>
    <lineage>
        <taxon>Bacteria</taxon>
        <taxon>Pseudomonadati</taxon>
        <taxon>Bacteroidota</taxon>
        <taxon>Sphingobacteriia</taxon>
        <taxon>Sphingobacteriales</taxon>
        <taxon>Sphingobacteriaceae</taxon>
        <taxon>Arcticibacter</taxon>
    </lineage>
</organism>
<dbReference type="Proteomes" id="UP000014174">
    <property type="component" value="Unassembled WGS sequence"/>
</dbReference>
<dbReference type="Pfam" id="PF14344">
    <property type="entry name" value="DUF4397"/>
    <property type="match status" value="1"/>
</dbReference>
<comment type="caution">
    <text evidence="2">The sequence shown here is derived from an EMBL/GenBank/DDBJ whole genome shotgun (WGS) entry which is preliminary data.</text>
</comment>
<proteinExistence type="predicted"/>
<evidence type="ECO:0000313" key="3">
    <source>
        <dbReference type="Proteomes" id="UP000014174"/>
    </source>
</evidence>
<name>R9GVN5_9SPHI</name>
<evidence type="ECO:0000313" key="2">
    <source>
        <dbReference type="EMBL" id="EOR92999.1"/>
    </source>
</evidence>
<dbReference type="EMBL" id="AQPN01000137">
    <property type="protein sequence ID" value="EOR92999.1"/>
    <property type="molecule type" value="Genomic_DNA"/>
</dbReference>
<dbReference type="InterPro" id="IPR025510">
    <property type="entry name" value="DUF4397"/>
</dbReference>
<feature type="domain" description="DUF4397" evidence="1">
    <location>
        <begin position="7"/>
        <end position="111"/>
    </location>
</feature>